<keyword evidence="1" id="KW-0175">Coiled coil</keyword>
<dbReference type="PANTHER" id="PTHR46535:SF1">
    <property type="entry name" value="NEDD4-BINDING PROTEIN 2"/>
    <property type="match status" value="1"/>
</dbReference>
<dbReference type="Gene3D" id="1.10.8.10">
    <property type="entry name" value="DNA helicase RuvA subunit, C-terminal domain"/>
    <property type="match status" value="1"/>
</dbReference>
<feature type="coiled-coil region" evidence="1">
    <location>
        <begin position="125"/>
        <end position="152"/>
    </location>
</feature>
<dbReference type="SMART" id="SM01162">
    <property type="entry name" value="DUF1771"/>
    <property type="match status" value="1"/>
</dbReference>
<reference evidence="5" key="1">
    <citation type="submission" date="2025-08" db="UniProtKB">
        <authorList>
            <consortium name="RefSeq"/>
        </authorList>
    </citation>
    <scope>IDENTIFICATION</scope>
</reference>
<evidence type="ECO:0000256" key="2">
    <source>
        <dbReference type="SAM" id="MobiDB-lite"/>
    </source>
</evidence>
<feature type="compositionally biased region" description="Basic and acidic residues" evidence="2">
    <location>
        <begin position="1164"/>
        <end position="1174"/>
    </location>
</feature>
<evidence type="ECO:0000313" key="4">
    <source>
        <dbReference type="Proteomes" id="UP000694920"/>
    </source>
</evidence>
<feature type="region of interest" description="Disordered" evidence="2">
    <location>
        <begin position="999"/>
        <end position="1020"/>
    </location>
</feature>
<dbReference type="SUPFAM" id="SSF160443">
    <property type="entry name" value="SMR domain-like"/>
    <property type="match status" value="1"/>
</dbReference>
<dbReference type="Pfam" id="PF08590">
    <property type="entry name" value="DUF1771"/>
    <property type="match status" value="1"/>
</dbReference>
<name>A0AAJ7BUU2_CEPCN</name>
<protein>
    <submittedName>
        <fullName evidence="5">Uncharacterized protein LOC107267364 isoform X1</fullName>
    </submittedName>
</protein>
<dbReference type="InterPro" id="IPR036063">
    <property type="entry name" value="Smr_dom_sf"/>
</dbReference>
<organism evidence="4 5">
    <name type="scientific">Cephus cinctus</name>
    <name type="common">Wheat stem sawfly</name>
    <dbReference type="NCBI Taxonomy" id="211228"/>
    <lineage>
        <taxon>Eukaryota</taxon>
        <taxon>Metazoa</taxon>
        <taxon>Ecdysozoa</taxon>
        <taxon>Arthropoda</taxon>
        <taxon>Hexapoda</taxon>
        <taxon>Insecta</taxon>
        <taxon>Pterygota</taxon>
        <taxon>Neoptera</taxon>
        <taxon>Endopterygota</taxon>
        <taxon>Hymenoptera</taxon>
        <taxon>Cephoidea</taxon>
        <taxon>Cephidae</taxon>
        <taxon>Cephus</taxon>
    </lineage>
</organism>
<feature type="region of interest" description="Disordered" evidence="2">
    <location>
        <begin position="1"/>
        <end position="23"/>
    </location>
</feature>
<dbReference type="CDD" id="cd14279">
    <property type="entry name" value="CUE"/>
    <property type="match status" value="1"/>
</dbReference>
<feature type="domain" description="Smr" evidence="3">
    <location>
        <begin position="2011"/>
        <end position="2091"/>
    </location>
</feature>
<feature type="coiled-coil region" evidence="1">
    <location>
        <begin position="1761"/>
        <end position="1800"/>
    </location>
</feature>
<dbReference type="SUPFAM" id="SSF52540">
    <property type="entry name" value="P-loop containing nucleoside triphosphate hydrolases"/>
    <property type="match status" value="1"/>
</dbReference>
<dbReference type="InterPro" id="IPR027417">
    <property type="entry name" value="P-loop_NTPase"/>
</dbReference>
<dbReference type="KEGG" id="ccin:107267364"/>
<dbReference type="PANTHER" id="PTHR46535">
    <property type="entry name" value="NEDD4-BINDING PROTEIN 2"/>
    <property type="match status" value="1"/>
</dbReference>
<feature type="compositionally biased region" description="Polar residues" evidence="2">
    <location>
        <begin position="189"/>
        <end position="205"/>
    </location>
</feature>
<dbReference type="InterPro" id="IPR052772">
    <property type="entry name" value="Endo/PolyKinase_Domain-Protein"/>
</dbReference>
<accession>A0AAJ7BUU2</accession>
<dbReference type="Pfam" id="PF13671">
    <property type="entry name" value="AAA_33"/>
    <property type="match status" value="1"/>
</dbReference>
<dbReference type="GO" id="GO:0004519">
    <property type="term" value="F:endonuclease activity"/>
    <property type="evidence" value="ECO:0007669"/>
    <property type="project" value="TreeGrafter"/>
</dbReference>
<gene>
    <name evidence="5" type="primary">LOC107267364</name>
</gene>
<feature type="compositionally biased region" description="Polar residues" evidence="2">
    <location>
        <begin position="1"/>
        <end position="11"/>
    </location>
</feature>
<feature type="region of interest" description="Disordered" evidence="2">
    <location>
        <begin position="268"/>
        <end position="300"/>
    </location>
</feature>
<dbReference type="InterPro" id="IPR013899">
    <property type="entry name" value="DUF1771"/>
</dbReference>
<dbReference type="SMART" id="SM00463">
    <property type="entry name" value="SMR"/>
    <property type="match status" value="1"/>
</dbReference>
<proteinExistence type="predicted"/>
<sequence>MASNNQRSPFASHTKKSNGNKRNIKESQQKVLSQVNEMFHSVLDPDIILSVVQNCNWKLQPSIDGLITLSANVDVIANQNNQHLSNQNVNISNFVTKHTEDSCIKIQNLDKNQQDCNVNDDVTFLNLNDNELQRQQEEFRKFEQLKKDLAQKHFGSTHENMTTFNYPIENKISSNKIHQFNQNWPISQTVSTETDESSSIVNPNENRNDLKQKNDTPGLSEYNRFSPDLPNKLYNKGTIPKEFRGFPKPPVVSPSDQCSMPHFDFNNWSKQNPPIPGKTFDNKDLDSQKSHSNLQNYKQPISTSEKFYKNPQNPAPNDLVQSNVLQEQQLRQTPDRFPSPQNVARFRSTTKTYKSETESLCGLKVQYRLPGLENSSDDDADVVIEAESSDYRIQNPSLTSISAYQFLPSFTQSPPCTTHTEVRMISTPSPPRTPRHNSHEILLRRIKSAIQQGSKILVLMRGLPGSGKSYLARSIVSTTIAEDPAPYIFNTDDYFIMIGQGVYQFDSNKLQEAHSFNKRRVRIAMEEGRSPIIIDNTNTKSWEMQPYVTMAVAYGYIVEVLEPNTPWVQNVNELAKKNRHGVPKAKIKAMMERYERNVTGRKLLQQFALKYSPNNTPPQLRSIPPFGNTEITEQEITSEKILPELKLANNECKDEISKTDNSDSSKISDNRICLVKDSIIEKYTSLFESPDFGNVLGPRIQDYEQDSELMGLFMTKLSDKKMIEMSDEKTVENDEEYGIKISKLSEPESTESSKQLEMQQQQYLGAIGSERKGSICITECDSPEEDNISVEQDNTENVLSQCWDFTLLLNGRQIHSVYPSSSVSDKVVIPDKSILSIIDLTDEPTLSKPVDETNADQENILSCHIKDIDNENMLVSLNDNTESDLNDLSNNVIEKSTVIDCKNIEKSHDTDSNSTSKLIQQLFNAAADDIISEKQIEEVQNDDVDKIHEHDMEVDEAFRMLPSDRGFAEWIQKFAHKTASMLDESSRMMIDNYNIERNTGKQEEIESTNTDEVQERKKSDSQININIQESDTSTSLSISNRPSTVFDKFVEMFSLIPKNEENDKLVESVQVPVETSQMNMYEHSESDTEEIKDDKEITNDLNNSTGQSEVNKTSLDNMIESDTEEMTPSSLDTSSNLVSRNNSSDENTEVIKSKVSNDKNSSNSEEKQNRKETADGSIVFPTVLETSKEANPIDKDDKNIITLDSNEETLTAEHETDTTVSEISASQQEVDVNDHLDEYKEIVNETVKENLGDETISLSKSVKDFVDTIDHVDSKVPESSHSMNSNQHKKQQGFTSIFKYPYYKLKQALDRGTHHSGNEKLNVEELLNETSANEMKKDSKDFKDLIEQGEESDTVDSIDFDPVDKSVNEDMALSTKDADPITVGQKHNEVIDNIRQITWKESPFPVDEILLPLSKEESKSVMTSDVSTNTSSYDFNVSYVGGTSEREYTVVDAFNRSINEGLVFTPVDQPPLKLMLDKSSMTGEVNILSSDDSPDIEIVNDTEDRIIELMDLFPNIPKDHLMEIYGKLCNYNFNWAVDVLLEGIPDDGIKYQKPESSNNQGIELLSCTEMTLDKKSNRLKQQSTSSESNDSESNAQSQTGTPKKKKDKNRVSEANLVLKKQIEEKLKISDASYNPHILRVKRWKNGEPDITSDEIIEQQTLNKEAIEFADFSNLEDDGYTMESSSLLTTENATSLPEQYESTESTDDDSEEGEMMELNLGQDFIQILANEFGDPEFELPDGLFPVIQIKKSMAQGLYALWVESMQRQLDAQQEQLDQMIAKDAEYAKSVQQEEARALEEQRAPNLHEMMDMEMALAIYNNDMKEQMKRETSNDLASRLTRQMLHEMFPTYNPETLNEILNAHSGHFKETVEVLQMSTGQQPDKPDTLKKQKILMDKVKQECVRPQDPIESSSPFIVVNPDLYVSSKTEQLTYDNALQLAQDARKEAQRQFSLRNENFNKAANAHRKGNPEVATYYSNMAKLHSKNMEIANSTAASAFLAAQDYLSNEKNTLDLHNLFVPEALQALEVFLDYHLNKLRKKNKRSEYLYIITGRGARSNNGQSKIKPAVSKRLHAKNIRFTDANPGCLQVIIRKCNAVE</sequence>
<dbReference type="Gene3D" id="3.30.1370.110">
    <property type="match status" value="1"/>
</dbReference>
<feature type="compositionally biased region" description="Polar residues" evidence="2">
    <location>
        <begin position="290"/>
        <end position="300"/>
    </location>
</feature>
<feature type="compositionally biased region" description="Low complexity" evidence="2">
    <location>
        <begin position="1581"/>
        <end position="1598"/>
    </location>
</feature>
<feature type="region of interest" description="Disordered" evidence="2">
    <location>
        <begin position="1576"/>
        <end position="1612"/>
    </location>
</feature>
<dbReference type="GeneID" id="107267364"/>
<feature type="region of interest" description="Disordered" evidence="2">
    <location>
        <begin position="1122"/>
        <end position="1178"/>
    </location>
</feature>
<dbReference type="Proteomes" id="UP000694920">
    <property type="component" value="Unplaced"/>
</dbReference>
<evidence type="ECO:0000259" key="3">
    <source>
        <dbReference type="PROSITE" id="PS50828"/>
    </source>
</evidence>
<feature type="compositionally biased region" description="Polar residues" evidence="2">
    <location>
        <begin position="1126"/>
        <end position="1145"/>
    </location>
</feature>
<feature type="region of interest" description="Disordered" evidence="2">
    <location>
        <begin position="1681"/>
        <end position="1711"/>
    </location>
</feature>
<evidence type="ECO:0000313" key="5">
    <source>
        <dbReference type="RefSeq" id="XP_015594451.1"/>
    </source>
</evidence>
<dbReference type="GO" id="GO:0005634">
    <property type="term" value="C:nucleus"/>
    <property type="evidence" value="ECO:0007669"/>
    <property type="project" value="TreeGrafter"/>
</dbReference>
<dbReference type="Gene3D" id="3.40.50.300">
    <property type="entry name" value="P-loop containing nucleotide triphosphate hydrolases"/>
    <property type="match status" value="1"/>
</dbReference>
<dbReference type="RefSeq" id="XP_015594451.1">
    <property type="nucleotide sequence ID" value="XM_015738965.2"/>
</dbReference>
<evidence type="ECO:0000256" key="1">
    <source>
        <dbReference type="SAM" id="Coils"/>
    </source>
</evidence>
<feature type="compositionally biased region" description="Basic and acidic residues" evidence="2">
    <location>
        <begin position="280"/>
        <end position="289"/>
    </location>
</feature>
<feature type="compositionally biased region" description="Polar residues" evidence="2">
    <location>
        <begin position="1681"/>
        <end position="1696"/>
    </location>
</feature>
<dbReference type="InterPro" id="IPR002625">
    <property type="entry name" value="Smr_dom"/>
</dbReference>
<feature type="region of interest" description="Disordered" evidence="2">
    <location>
        <begin position="189"/>
        <end position="231"/>
    </location>
</feature>
<keyword evidence="4" id="KW-1185">Reference proteome</keyword>
<dbReference type="PROSITE" id="PS50828">
    <property type="entry name" value="SMR"/>
    <property type="match status" value="1"/>
</dbReference>